<evidence type="ECO:0000256" key="8">
    <source>
        <dbReference type="ARBA" id="ARBA00023170"/>
    </source>
</evidence>
<evidence type="ECO:0000256" key="4">
    <source>
        <dbReference type="ARBA" id="ARBA00022452"/>
    </source>
</evidence>
<evidence type="ECO:0000256" key="5">
    <source>
        <dbReference type="ARBA" id="ARBA00022692"/>
    </source>
</evidence>
<evidence type="ECO:0000256" key="1">
    <source>
        <dbReference type="ARBA" id="ARBA00004571"/>
    </source>
</evidence>
<keyword evidence="5 10" id="KW-0812">Transmembrane</keyword>
<keyword evidence="7 10" id="KW-0472">Membrane</keyword>
<sequence>MRECQPLCMCAARTCPRGLTARPCRRTKEFSMAFHSIPSAAVADFAGAGQAAPPVSPGRPPLPLCYPAAALLACLGAGPAWAQAAAVAQFEEVNVTDKAAPVLDADSAAVGGFAAPLAEVPQSISVLGADLLSATATQSVSQALRLDAALSDSYNTTGYPDSISVRGFTLQALGNYQRNGMGIQGFAPQALENKQDIEVLKGVAGLQAGVAAPGGLVNYVTKRPAAHDFNALALQADQRGGSKLHWDASRHWGTVGLRVNAAAEQLHSHFKDADGQRRFISLAVDAPLTPDTRLSADFEYHRKSQPSVPALGLLDLDGDGRGESLPSVIPVRLNLNSQPWSLPYQTWSQQAEVRLEQRLAGGWQARLGLNHSRTRFNDRVAFPDGCSGAATYVYPGLCADGGVDIYDFRDDGVRRALSGWQAEFEGETHWAGAAHRLRLGVSGYQSRERHADFQAYNWVGTSNIHAPVELPADGTLTVRNTNSDQHATEAFASVQSRWNAVWTSYAGLRVTRLSRSSAQSDGSDAVDYRQTVTTPWLGLSAQPAAGWTVYASWGQGVELDAAPRTLQAGGRLLYRNAGQVLPALRSRQTELGLKWQARPRLLLSAAVFQIERPTAGERTLPGDNQPSYVAGARKARHRGLELNAAGQLGTQWSLQASAAWLDARYTRAADEPDLQGQRVTNVPRFAASVFADYKVAAAPGLSLNALAWLQDGKRATADGRAVLPRAWQLDAGLRYEHVMGRQLWQWSLQAENLTDRVYWREVPTTAWGGTYLFPSAPRTVRASLRVEW</sequence>
<reference evidence="14 15" key="1">
    <citation type="submission" date="2018-10" db="EMBL/GenBank/DDBJ databases">
        <title>Draft genome of Cortibacter populi DSM10536.</title>
        <authorList>
            <person name="Bernier A.-M."/>
            <person name="Bernard K."/>
        </authorList>
    </citation>
    <scope>NUCLEOTIDE SEQUENCE [LARGE SCALE GENOMIC DNA]</scope>
    <source>
        <strain evidence="14 15">DSM 105136</strain>
    </source>
</reference>
<feature type="domain" description="TonB-dependent receptor-like beta-barrel" evidence="12">
    <location>
        <begin position="288"/>
        <end position="753"/>
    </location>
</feature>
<evidence type="ECO:0000256" key="3">
    <source>
        <dbReference type="ARBA" id="ARBA00022448"/>
    </source>
</evidence>
<dbReference type="GO" id="GO:0009279">
    <property type="term" value="C:cell outer membrane"/>
    <property type="evidence" value="ECO:0007669"/>
    <property type="project" value="UniProtKB-SubCell"/>
</dbReference>
<evidence type="ECO:0000259" key="12">
    <source>
        <dbReference type="Pfam" id="PF00593"/>
    </source>
</evidence>
<gene>
    <name evidence="14" type="ORF">D8I35_18380</name>
</gene>
<evidence type="ECO:0000256" key="9">
    <source>
        <dbReference type="ARBA" id="ARBA00023237"/>
    </source>
</evidence>
<dbReference type="GO" id="GO:0015891">
    <property type="term" value="P:siderophore transport"/>
    <property type="evidence" value="ECO:0007669"/>
    <property type="project" value="InterPro"/>
</dbReference>
<dbReference type="SUPFAM" id="SSF56935">
    <property type="entry name" value="Porins"/>
    <property type="match status" value="1"/>
</dbReference>
<evidence type="ECO:0000259" key="13">
    <source>
        <dbReference type="Pfam" id="PF07715"/>
    </source>
</evidence>
<evidence type="ECO:0000256" key="7">
    <source>
        <dbReference type="ARBA" id="ARBA00023136"/>
    </source>
</evidence>
<evidence type="ECO:0000256" key="6">
    <source>
        <dbReference type="ARBA" id="ARBA00023077"/>
    </source>
</evidence>
<dbReference type="GO" id="GO:0038023">
    <property type="term" value="F:signaling receptor activity"/>
    <property type="evidence" value="ECO:0007669"/>
    <property type="project" value="InterPro"/>
</dbReference>
<dbReference type="PANTHER" id="PTHR32552:SF83">
    <property type="entry name" value="BLR3904 PROTEIN"/>
    <property type="match status" value="1"/>
</dbReference>
<dbReference type="EMBL" id="RDQO01000008">
    <property type="protein sequence ID" value="RMX02612.1"/>
    <property type="molecule type" value="Genomic_DNA"/>
</dbReference>
<evidence type="ECO:0000256" key="10">
    <source>
        <dbReference type="PROSITE-ProRule" id="PRU01360"/>
    </source>
</evidence>
<dbReference type="OrthoDB" id="8732650at2"/>
<comment type="subcellular location">
    <subcellularLocation>
        <location evidence="1 10">Cell outer membrane</location>
        <topology evidence="1 10">Multi-pass membrane protein</topology>
    </subcellularLocation>
</comment>
<evidence type="ECO:0000313" key="15">
    <source>
        <dbReference type="Proteomes" id="UP000278006"/>
    </source>
</evidence>
<feature type="domain" description="TonB-dependent receptor plug" evidence="13">
    <location>
        <begin position="117"/>
        <end position="215"/>
    </location>
</feature>
<dbReference type="InterPro" id="IPR036942">
    <property type="entry name" value="Beta-barrel_TonB_sf"/>
</dbReference>
<dbReference type="InterPro" id="IPR039426">
    <property type="entry name" value="TonB-dep_rcpt-like"/>
</dbReference>
<comment type="similarity">
    <text evidence="2 10 11">Belongs to the TonB-dependent receptor family.</text>
</comment>
<dbReference type="InterPro" id="IPR012910">
    <property type="entry name" value="Plug_dom"/>
</dbReference>
<dbReference type="CDD" id="cd01347">
    <property type="entry name" value="ligand_gated_channel"/>
    <property type="match status" value="1"/>
</dbReference>
<dbReference type="PANTHER" id="PTHR32552">
    <property type="entry name" value="FERRICHROME IRON RECEPTOR-RELATED"/>
    <property type="match status" value="1"/>
</dbReference>
<keyword evidence="15" id="KW-1185">Reference proteome</keyword>
<dbReference type="Gene3D" id="2.40.170.20">
    <property type="entry name" value="TonB-dependent receptor, beta-barrel domain"/>
    <property type="match status" value="1"/>
</dbReference>
<dbReference type="InterPro" id="IPR010105">
    <property type="entry name" value="TonB_sidphr_rcpt"/>
</dbReference>
<keyword evidence="6 11" id="KW-0798">TonB box</keyword>
<dbReference type="AlphaFoldDB" id="A0A3M6QJE7"/>
<dbReference type="PROSITE" id="PS52016">
    <property type="entry name" value="TONB_DEPENDENT_REC_3"/>
    <property type="match status" value="1"/>
</dbReference>
<protein>
    <submittedName>
        <fullName evidence="14">TonB-dependent siderophore receptor</fullName>
    </submittedName>
</protein>
<dbReference type="Pfam" id="PF00593">
    <property type="entry name" value="TonB_dep_Rec_b-barrel"/>
    <property type="match status" value="1"/>
</dbReference>
<comment type="caution">
    <text evidence="14">The sequence shown here is derived from an EMBL/GenBank/DDBJ whole genome shotgun (WGS) entry which is preliminary data.</text>
</comment>
<dbReference type="Pfam" id="PF07715">
    <property type="entry name" value="Plug"/>
    <property type="match status" value="1"/>
</dbReference>
<evidence type="ECO:0000256" key="11">
    <source>
        <dbReference type="RuleBase" id="RU003357"/>
    </source>
</evidence>
<dbReference type="InterPro" id="IPR037066">
    <property type="entry name" value="Plug_dom_sf"/>
</dbReference>
<dbReference type="Gene3D" id="2.170.130.10">
    <property type="entry name" value="TonB-dependent receptor, plug domain"/>
    <property type="match status" value="1"/>
</dbReference>
<keyword evidence="4 10" id="KW-1134">Transmembrane beta strand</keyword>
<dbReference type="Proteomes" id="UP000278006">
    <property type="component" value="Unassembled WGS sequence"/>
</dbReference>
<keyword evidence="8 14" id="KW-0675">Receptor</keyword>
<dbReference type="GO" id="GO:0015344">
    <property type="term" value="F:siderophore uptake transmembrane transporter activity"/>
    <property type="evidence" value="ECO:0007669"/>
    <property type="project" value="TreeGrafter"/>
</dbReference>
<evidence type="ECO:0000313" key="14">
    <source>
        <dbReference type="EMBL" id="RMX02612.1"/>
    </source>
</evidence>
<evidence type="ECO:0000256" key="2">
    <source>
        <dbReference type="ARBA" id="ARBA00009810"/>
    </source>
</evidence>
<keyword evidence="3 10" id="KW-0813">Transport</keyword>
<accession>A0A3M6QJE7</accession>
<name>A0A3M6QJE7_9BURK</name>
<dbReference type="InterPro" id="IPR000531">
    <property type="entry name" value="Beta-barrel_TonB"/>
</dbReference>
<organism evidence="14 15">
    <name type="scientific">Corticibacter populi</name>
    <dbReference type="NCBI Taxonomy" id="1550736"/>
    <lineage>
        <taxon>Bacteria</taxon>
        <taxon>Pseudomonadati</taxon>
        <taxon>Pseudomonadota</taxon>
        <taxon>Betaproteobacteria</taxon>
        <taxon>Burkholderiales</taxon>
        <taxon>Comamonadaceae</taxon>
        <taxon>Corticibacter</taxon>
    </lineage>
</organism>
<proteinExistence type="inferred from homology"/>
<keyword evidence="9 10" id="KW-0998">Cell outer membrane</keyword>
<dbReference type="NCBIfam" id="TIGR01783">
    <property type="entry name" value="TonB-siderophor"/>
    <property type="match status" value="1"/>
</dbReference>